<dbReference type="GO" id="GO:0005634">
    <property type="term" value="C:nucleus"/>
    <property type="evidence" value="ECO:0007669"/>
    <property type="project" value="TreeGrafter"/>
</dbReference>
<sequence length="191" mass="21217">LHMRPNTYTINLGNDRPNLCMKVLPMRYSRRSLGDIVKQLTPPPGEDIESTMIFCNTRRDCHAVQCTLQRSFPDLSRSKVVVYHAARTESAKRDVMEKLMTGDIKILICTEAAGMGADIPNIKKVIQLGVLSSLSIWIQRAGCAGQTRNLLADAILLVPPSFYNAVSAQGPMLQASQLRKKRTKMTDSEQG</sequence>
<dbReference type="Pfam" id="PF00271">
    <property type="entry name" value="Helicase_C"/>
    <property type="match status" value="1"/>
</dbReference>
<dbReference type="OrthoDB" id="10261556at2759"/>
<dbReference type="EC" id="5.6.2.4" evidence="3"/>
<protein>
    <recommendedName>
        <fullName evidence="3">DNA 3'-5' helicase</fullName>
        <ecNumber evidence="3">5.6.2.4</ecNumber>
    </recommendedName>
</protein>
<evidence type="ECO:0000313" key="6">
    <source>
        <dbReference type="Proteomes" id="UP000027195"/>
    </source>
</evidence>
<name>A0A067MC93_BOTB1</name>
<accession>A0A067MC93</accession>
<dbReference type="GO" id="GO:0000724">
    <property type="term" value="P:double-strand break repair via homologous recombination"/>
    <property type="evidence" value="ECO:0007669"/>
    <property type="project" value="TreeGrafter"/>
</dbReference>
<evidence type="ECO:0000259" key="4">
    <source>
        <dbReference type="PROSITE" id="PS51194"/>
    </source>
</evidence>
<reference evidence="6" key="1">
    <citation type="journal article" date="2014" name="Proc. Natl. Acad. Sci. U.S.A.">
        <title>Extensive sampling of basidiomycete genomes demonstrates inadequacy of the white-rot/brown-rot paradigm for wood decay fungi.</title>
        <authorList>
            <person name="Riley R."/>
            <person name="Salamov A.A."/>
            <person name="Brown D.W."/>
            <person name="Nagy L.G."/>
            <person name="Floudas D."/>
            <person name="Held B.W."/>
            <person name="Levasseur A."/>
            <person name="Lombard V."/>
            <person name="Morin E."/>
            <person name="Otillar R."/>
            <person name="Lindquist E.A."/>
            <person name="Sun H."/>
            <person name="LaButti K.M."/>
            <person name="Schmutz J."/>
            <person name="Jabbour D."/>
            <person name="Luo H."/>
            <person name="Baker S.E."/>
            <person name="Pisabarro A.G."/>
            <person name="Walton J.D."/>
            <person name="Blanchette R.A."/>
            <person name="Henrissat B."/>
            <person name="Martin F."/>
            <person name="Cullen D."/>
            <person name="Hibbett D.S."/>
            <person name="Grigoriev I.V."/>
        </authorList>
    </citation>
    <scope>NUCLEOTIDE SEQUENCE [LARGE SCALE GENOMIC DNA]</scope>
    <source>
        <strain evidence="6">FD-172 SS1</strain>
    </source>
</reference>
<dbReference type="PANTHER" id="PTHR13710:SF120">
    <property type="entry name" value="BIFUNCTIONAL 3'-5' EXONUCLEASE_ATP-DEPENDENT HELICASE WRN"/>
    <property type="match status" value="1"/>
</dbReference>
<dbReference type="GO" id="GO:0009378">
    <property type="term" value="F:four-way junction helicase activity"/>
    <property type="evidence" value="ECO:0007669"/>
    <property type="project" value="TreeGrafter"/>
</dbReference>
<dbReference type="InterPro" id="IPR027417">
    <property type="entry name" value="P-loop_NTPase"/>
</dbReference>
<dbReference type="GO" id="GO:0005737">
    <property type="term" value="C:cytoplasm"/>
    <property type="evidence" value="ECO:0007669"/>
    <property type="project" value="TreeGrafter"/>
</dbReference>
<dbReference type="InterPro" id="IPR001650">
    <property type="entry name" value="Helicase_C-like"/>
</dbReference>
<dbReference type="GO" id="GO:0005694">
    <property type="term" value="C:chromosome"/>
    <property type="evidence" value="ECO:0007669"/>
    <property type="project" value="TreeGrafter"/>
</dbReference>
<dbReference type="STRING" id="930990.A0A067MC93"/>
<evidence type="ECO:0000256" key="1">
    <source>
        <dbReference type="ARBA" id="ARBA00005446"/>
    </source>
</evidence>
<comment type="similarity">
    <text evidence="1">Belongs to the helicase family. RecQ subfamily.</text>
</comment>
<gene>
    <name evidence="5" type="ORF">BOTBODRAFT_117501</name>
</gene>
<dbReference type="AlphaFoldDB" id="A0A067MC93"/>
<evidence type="ECO:0000256" key="2">
    <source>
        <dbReference type="ARBA" id="ARBA00034617"/>
    </source>
</evidence>
<proteinExistence type="inferred from homology"/>
<dbReference type="PANTHER" id="PTHR13710">
    <property type="entry name" value="DNA HELICASE RECQ FAMILY MEMBER"/>
    <property type="match status" value="1"/>
</dbReference>
<dbReference type="Proteomes" id="UP000027195">
    <property type="component" value="Unassembled WGS sequence"/>
</dbReference>
<dbReference type="Gene3D" id="3.40.50.300">
    <property type="entry name" value="P-loop containing nucleotide triphosphate hydrolases"/>
    <property type="match status" value="1"/>
</dbReference>
<dbReference type="GO" id="GO:0043138">
    <property type="term" value="F:3'-5' DNA helicase activity"/>
    <property type="evidence" value="ECO:0007669"/>
    <property type="project" value="UniProtKB-EC"/>
</dbReference>
<dbReference type="EMBL" id="KL198081">
    <property type="protein sequence ID" value="KDQ09216.1"/>
    <property type="molecule type" value="Genomic_DNA"/>
</dbReference>
<dbReference type="SUPFAM" id="SSF52540">
    <property type="entry name" value="P-loop containing nucleoside triphosphate hydrolases"/>
    <property type="match status" value="1"/>
</dbReference>
<evidence type="ECO:0000313" key="5">
    <source>
        <dbReference type="EMBL" id="KDQ09216.1"/>
    </source>
</evidence>
<organism evidence="5 6">
    <name type="scientific">Botryobasidium botryosum (strain FD-172 SS1)</name>
    <dbReference type="NCBI Taxonomy" id="930990"/>
    <lineage>
        <taxon>Eukaryota</taxon>
        <taxon>Fungi</taxon>
        <taxon>Dikarya</taxon>
        <taxon>Basidiomycota</taxon>
        <taxon>Agaricomycotina</taxon>
        <taxon>Agaricomycetes</taxon>
        <taxon>Cantharellales</taxon>
        <taxon>Botryobasidiaceae</taxon>
        <taxon>Botryobasidium</taxon>
    </lineage>
</organism>
<dbReference type="HOGENOM" id="CLU_001103_19_1_1"/>
<feature type="domain" description="Helicase C-terminal" evidence="4">
    <location>
        <begin position="35"/>
        <end position="191"/>
    </location>
</feature>
<dbReference type="SMART" id="SM00490">
    <property type="entry name" value="HELICc"/>
    <property type="match status" value="1"/>
</dbReference>
<dbReference type="PROSITE" id="PS51194">
    <property type="entry name" value="HELICASE_CTER"/>
    <property type="match status" value="1"/>
</dbReference>
<evidence type="ECO:0000256" key="3">
    <source>
        <dbReference type="ARBA" id="ARBA00034808"/>
    </source>
</evidence>
<comment type="catalytic activity">
    <reaction evidence="2">
        <text>Couples ATP hydrolysis with the unwinding of duplex DNA by translocating in the 3'-5' direction.</text>
        <dbReference type="EC" id="5.6.2.4"/>
    </reaction>
</comment>
<feature type="non-terminal residue" evidence="5">
    <location>
        <position position="1"/>
    </location>
</feature>
<dbReference type="InParanoid" id="A0A067MC93"/>
<keyword evidence="6" id="KW-1185">Reference proteome</keyword>